<organism evidence="9 10">
    <name type="scientific">Bradyrhizobium sacchari</name>
    <dbReference type="NCBI Taxonomy" id="1399419"/>
    <lineage>
        <taxon>Bacteria</taxon>
        <taxon>Pseudomonadati</taxon>
        <taxon>Pseudomonadota</taxon>
        <taxon>Alphaproteobacteria</taxon>
        <taxon>Hyphomicrobiales</taxon>
        <taxon>Nitrobacteraceae</taxon>
        <taxon>Bradyrhizobium</taxon>
    </lineage>
</organism>
<dbReference type="InterPro" id="IPR000873">
    <property type="entry name" value="AMP-dep_synth/lig_dom"/>
</dbReference>
<proteinExistence type="inferred from homology"/>
<dbReference type="GO" id="GO:0031177">
    <property type="term" value="F:phosphopantetheine binding"/>
    <property type="evidence" value="ECO:0007669"/>
    <property type="project" value="InterPro"/>
</dbReference>
<name>A0A560J8L5_9BRAD</name>
<dbReference type="PANTHER" id="PTHR43201:SF32">
    <property type="entry name" value="2-SUCCINYLBENZOATE--COA LIGASE, CHLOROPLASTIC_PEROXISOMAL"/>
    <property type="match status" value="1"/>
</dbReference>
<comment type="catalytic activity">
    <reaction evidence="5">
        <text>3-(methylsulfanyl)propanoate + ATP + CoA = 3-(methylsulfanyl)propanoyl-CoA + AMP + diphosphate</text>
        <dbReference type="Rhea" id="RHEA:43052"/>
        <dbReference type="ChEBI" id="CHEBI:30616"/>
        <dbReference type="ChEBI" id="CHEBI:33019"/>
        <dbReference type="ChEBI" id="CHEBI:49016"/>
        <dbReference type="ChEBI" id="CHEBI:57287"/>
        <dbReference type="ChEBI" id="CHEBI:82815"/>
        <dbReference type="ChEBI" id="CHEBI:456215"/>
        <dbReference type="EC" id="6.2.1.44"/>
    </reaction>
    <physiologicalReaction direction="left-to-right" evidence="5">
        <dbReference type="Rhea" id="RHEA:43053"/>
    </physiologicalReaction>
</comment>
<evidence type="ECO:0000313" key="10">
    <source>
        <dbReference type="Proteomes" id="UP000315914"/>
    </source>
</evidence>
<protein>
    <recommendedName>
        <fullName evidence="7">3-methylmercaptopropionyl-CoA ligase</fullName>
        <ecNumber evidence="6">6.2.1.44</ecNumber>
    </recommendedName>
</protein>
<dbReference type="Gene3D" id="3.30.300.30">
    <property type="match status" value="1"/>
</dbReference>
<dbReference type="InterPro" id="IPR042099">
    <property type="entry name" value="ANL_N_sf"/>
</dbReference>
<dbReference type="SMART" id="SM00823">
    <property type="entry name" value="PKS_PP"/>
    <property type="match status" value="1"/>
</dbReference>
<dbReference type="Pfam" id="PF00550">
    <property type="entry name" value="PP-binding"/>
    <property type="match status" value="1"/>
</dbReference>
<dbReference type="InterPro" id="IPR036736">
    <property type="entry name" value="ACP-like_sf"/>
</dbReference>
<keyword evidence="10" id="KW-1185">Reference proteome</keyword>
<accession>A0A560J8L5</accession>
<sequence length="914" mass="98646">MTEPAVTNLLREIAKSSEEITFVLDGTEPDAQCTLGQVIGRTASRFPQRAAIVSTGFAPLTYGDLQRRLEDIRGQLRLGGFDCRARIGVLMPCGPEAVLAILAVACCSIAVPLDPRLSPTEIDQRFDMLRLNALLVPQGSDTEARQAAERRGLAIIEAVPVGYGQLGLDVTVRAADRAAIDAEPAPHSPAFILQTSGTTAQPKLIPFSHSNMLAASARLQAWFGLTHQDRCLSVSPPFYSHGLKVTVVTPLLTGGSIAVPANNAIVALDEWLDCLSPTWYSAGPALHAAMLDKVSSLADVRVAHTLRFIVSGGAPLLPDVRDGLQRVLGVPVLEHYGSSEAAQIAANLPPPGPNRPGTCGQPPPGTLAIAGEDGRFLTAGERGEIWIRGPTVFSGYLDAPELNQAAFVGGWFRTGDIGSLDEDGFLSLHGRLGELINRGGEKIAPAEVESALLRHRAVAEAAAFAVRHSRLGEDVAAAIVSHPHTQTTTAEIRQFLQGELASFKIPHRVLILDQLPKGPTGKVQRRRLRELIDRAADHQEAVTEPDLNRGPSDLEAELLTLWRKLLKADALTIDDDFFASGGDSLLAMEMLLEVERRIGRALPDTIMFGTETIRQLAPKIAIEPGTQPTPFLQFNASGDRPALYFFNGDLVSGHSSMRRMVELLGPDYPINSIDPHGLHGEAIPPSIEKMAADRLPLILDRQASGPFVLGGFCNGAIVAFEAARLLMAAGHRVGRVVMVDPPTVSARAAAQAILRPMKRLVSPYSLRWTYQLMVRLEQFFYGSTSKRVSQLYTALTNPKKLHDAVFNPYDTIPRALWEPYSLAMAQYLPAPLEVPVTFYAADHDGRAWRALSSQLEVIQVPGGHGGCLTIGPERLVAHLRQRMDAVPDGVSSTIELYTSPISTGSIGDPVRDET</sequence>
<dbReference type="EC" id="6.2.1.44" evidence="6"/>
<evidence type="ECO:0000256" key="5">
    <source>
        <dbReference type="ARBA" id="ARBA00051915"/>
    </source>
</evidence>
<evidence type="ECO:0000256" key="4">
    <source>
        <dbReference type="ARBA" id="ARBA00022598"/>
    </source>
</evidence>
<dbReference type="STRING" id="1399419.A5906_09625"/>
<dbReference type="FunFam" id="3.30.300.30:FF:000008">
    <property type="entry name" value="2,3-dihydroxybenzoate-AMP ligase"/>
    <property type="match status" value="1"/>
</dbReference>
<keyword evidence="4 9" id="KW-0436">Ligase</keyword>
<dbReference type="Pfam" id="PF13193">
    <property type="entry name" value="AMP-binding_C"/>
    <property type="match status" value="1"/>
</dbReference>
<comment type="caution">
    <text evidence="9">The sequence shown here is derived from an EMBL/GenBank/DDBJ whole genome shotgun (WGS) entry which is preliminary data.</text>
</comment>
<dbReference type="InterPro" id="IPR001031">
    <property type="entry name" value="Thioesterase"/>
</dbReference>
<dbReference type="Gene3D" id="1.10.1200.10">
    <property type="entry name" value="ACP-like"/>
    <property type="match status" value="1"/>
</dbReference>
<evidence type="ECO:0000256" key="6">
    <source>
        <dbReference type="ARBA" id="ARBA00066616"/>
    </source>
</evidence>
<dbReference type="SUPFAM" id="SSF47336">
    <property type="entry name" value="ACP-like"/>
    <property type="match status" value="1"/>
</dbReference>
<keyword evidence="3" id="KW-0597">Phosphoprotein</keyword>
<dbReference type="Gene3D" id="3.40.50.12780">
    <property type="entry name" value="N-terminal domain of ligase-like"/>
    <property type="match status" value="1"/>
</dbReference>
<evidence type="ECO:0000256" key="3">
    <source>
        <dbReference type="ARBA" id="ARBA00022553"/>
    </source>
</evidence>
<dbReference type="Gene3D" id="3.40.50.1820">
    <property type="entry name" value="alpha/beta hydrolase"/>
    <property type="match status" value="1"/>
</dbReference>
<dbReference type="Pfam" id="PF00501">
    <property type="entry name" value="AMP-binding"/>
    <property type="match status" value="1"/>
</dbReference>
<dbReference type="SUPFAM" id="SSF53474">
    <property type="entry name" value="alpha/beta-Hydrolases"/>
    <property type="match status" value="1"/>
</dbReference>
<evidence type="ECO:0000259" key="8">
    <source>
        <dbReference type="PROSITE" id="PS50075"/>
    </source>
</evidence>
<evidence type="ECO:0000256" key="7">
    <source>
        <dbReference type="ARBA" id="ARBA00067668"/>
    </source>
</evidence>
<keyword evidence="2" id="KW-0596">Phosphopantetheine</keyword>
<dbReference type="PROSITE" id="PS50075">
    <property type="entry name" value="CARRIER"/>
    <property type="match status" value="1"/>
</dbReference>
<dbReference type="PANTHER" id="PTHR43201">
    <property type="entry name" value="ACYL-COA SYNTHETASE"/>
    <property type="match status" value="1"/>
</dbReference>
<dbReference type="Pfam" id="PF00975">
    <property type="entry name" value="Thioesterase"/>
    <property type="match status" value="1"/>
</dbReference>
<evidence type="ECO:0000313" key="9">
    <source>
        <dbReference type="EMBL" id="TWB84594.1"/>
    </source>
</evidence>
<dbReference type="EMBL" id="VITW01000001">
    <property type="protein sequence ID" value="TWB84594.1"/>
    <property type="molecule type" value="Genomic_DNA"/>
</dbReference>
<dbReference type="AlphaFoldDB" id="A0A560J8L5"/>
<evidence type="ECO:0000256" key="1">
    <source>
        <dbReference type="ARBA" id="ARBA00006432"/>
    </source>
</evidence>
<dbReference type="InterPro" id="IPR020806">
    <property type="entry name" value="PKS_PP-bd"/>
</dbReference>
<dbReference type="GO" id="GO:0006631">
    <property type="term" value="P:fatty acid metabolic process"/>
    <property type="evidence" value="ECO:0007669"/>
    <property type="project" value="TreeGrafter"/>
</dbReference>
<dbReference type="InterPro" id="IPR009081">
    <property type="entry name" value="PP-bd_ACP"/>
</dbReference>
<dbReference type="Proteomes" id="UP000315914">
    <property type="component" value="Unassembled WGS sequence"/>
</dbReference>
<dbReference type="InterPro" id="IPR045851">
    <property type="entry name" value="AMP-bd_C_sf"/>
</dbReference>
<dbReference type="SUPFAM" id="SSF56801">
    <property type="entry name" value="Acetyl-CoA synthetase-like"/>
    <property type="match status" value="1"/>
</dbReference>
<gene>
    <name evidence="9" type="ORF">FBZ95_1011039</name>
</gene>
<dbReference type="GO" id="GO:0031956">
    <property type="term" value="F:medium-chain fatty acid-CoA ligase activity"/>
    <property type="evidence" value="ECO:0007669"/>
    <property type="project" value="TreeGrafter"/>
</dbReference>
<comment type="similarity">
    <text evidence="1">Belongs to the ATP-dependent AMP-binding enzyme family.</text>
</comment>
<dbReference type="InterPro" id="IPR029058">
    <property type="entry name" value="AB_hydrolase_fold"/>
</dbReference>
<dbReference type="InterPro" id="IPR025110">
    <property type="entry name" value="AMP-bd_C"/>
</dbReference>
<feature type="domain" description="Carrier" evidence="8">
    <location>
        <begin position="549"/>
        <end position="624"/>
    </location>
</feature>
<evidence type="ECO:0000256" key="2">
    <source>
        <dbReference type="ARBA" id="ARBA00022450"/>
    </source>
</evidence>
<reference evidence="9 10" key="1">
    <citation type="submission" date="2019-06" db="EMBL/GenBank/DDBJ databases">
        <title>Genomic Encyclopedia of Type Strains, Phase IV (KMG-V): Genome sequencing to study the core and pangenomes of soil and plant-associated prokaryotes.</title>
        <authorList>
            <person name="Whitman W."/>
        </authorList>
    </citation>
    <scope>NUCLEOTIDE SEQUENCE [LARGE SCALE GENOMIC DNA]</scope>
    <source>
        <strain evidence="9 10">BR 10556</strain>
    </source>
</reference>